<dbReference type="AlphaFoldDB" id="A0A5M3MMR4"/>
<dbReference type="RefSeq" id="XP_007770348.1">
    <property type="nucleotide sequence ID" value="XM_007772158.1"/>
</dbReference>
<evidence type="ECO:0000313" key="2">
    <source>
        <dbReference type="EMBL" id="EIW80064.1"/>
    </source>
</evidence>
<dbReference type="Proteomes" id="UP000053558">
    <property type="component" value="Unassembled WGS sequence"/>
</dbReference>
<proteinExistence type="predicted"/>
<dbReference type="KEGG" id="cput:CONPUDRAFT_83229"/>
<gene>
    <name evidence="2" type="ORF">CONPUDRAFT_83229</name>
</gene>
<protein>
    <submittedName>
        <fullName evidence="2">Uncharacterized protein</fullName>
    </submittedName>
</protein>
<evidence type="ECO:0000313" key="3">
    <source>
        <dbReference type="Proteomes" id="UP000053558"/>
    </source>
</evidence>
<feature type="compositionally biased region" description="Basic and acidic residues" evidence="1">
    <location>
        <begin position="1"/>
        <end position="11"/>
    </location>
</feature>
<accession>A0A5M3MMR4</accession>
<reference evidence="3" key="1">
    <citation type="journal article" date="2012" name="Science">
        <title>The Paleozoic origin of enzymatic lignin decomposition reconstructed from 31 fungal genomes.</title>
        <authorList>
            <person name="Floudas D."/>
            <person name="Binder M."/>
            <person name="Riley R."/>
            <person name="Barry K."/>
            <person name="Blanchette R.A."/>
            <person name="Henrissat B."/>
            <person name="Martinez A.T."/>
            <person name="Otillar R."/>
            <person name="Spatafora J.W."/>
            <person name="Yadav J.S."/>
            <person name="Aerts A."/>
            <person name="Benoit I."/>
            <person name="Boyd A."/>
            <person name="Carlson A."/>
            <person name="Copeland A."/>
            <person name="Coutinho P.M."/>
            <person name="de Vries R.P."/>
            <person name="Ferreira P."/>
            <person name="Findley K."/>
            <person name="Foster B."/>
            <person name="Gaskell J."/>
            <person name="Glotzer D."/>
            <person name="Gorecki P."/>
            <person name="Heitman J."/>
            <person name="Hesse C."/>
            <person name="Hori C."/>
            <person name="Igarashi K."/>
            <person name="Jurgens J.A."/>
            <person name="Kallen N."/>
            <person name="Kersten P."/>
            <person name="Kohler A."/>
            <person name="Kuees U."/>
            <person name="Kumar T.K.A."/>
            <person name="Kuo A."/>
            <person name="LaButti K."/>
            <person name="Larrondo L.F."/>
            <person name="Lindquist E."/>
            <person name="Ling A."/>
            <person name="Lombard V."/>
            <person name="Lucas S."/>
            <person name="Lundell T."/>
            <person name="Martin R."/>
            <person name="McLaughlin D.J."/>
            <person name="Morgenstern I."/>
            <person name="Morin E."/>
            <person name="Murat C."/>
            <person name="Nagy L.G."/>
            <person name="Nolan M."/>
            <person name="Ohm R.A."/>
            <person name="Patyshakuliyeva A."/>
            <person name="Rokas A."/>
            <person name="Ruiz-Duenas F.J."/>
            <person name="Sabat G."/>
            <person name="Salamov A."/>
            <person name="Samejima M."/>
            <person name="Schmutz J."/>
            <person name="Slot J.C."/>
            <person name="St John F."/>
            <person name="Stenlid J."/>
            <person name="Sun H."/>
            <person name="Sun S."/>
            <person name="Syed K."/>
            <person name="Tsang A."/>
            <person name="Wiebenga A."/>
            <person name="Young D."/>
            <person name="Pisabarro A."/>
            <person name="Eastwood D.C."/>
            <person name="Martin F."/>
            <person name="Cullen D."/>
            <person name="Grigoriev I.V."/>
            <person name="Hibbett D.S."/>
        </authorList>
    </citation>
    <scope>NUCLEOTIDE SEQUENCE [LARGE SCALE GENOMIC DNA]</scope>
    <source>
        <strain evidence="3">RWD-64-598 SS2</strain>
    </source>
</reference>
<dbReference type="EMBL" id="JH711580">
    <property type="protein sequence ID" value="EIW80064.1"/>
    <property type="molecule type" value="Genomic_DNA"/>
</dbReference>
<name>A0A5M3MMR4_CONPW</name>
<keyword evidence="3" id="KW-1185">Reference proteome</keyword>
<dbReference type="GeneID" id="19210551"/>
<feature type="region of interest" description="Disordered" evidence="1">
    <location>
        <begin position="1"/>
        <end position="22"/>
    </location>
</feature>
<comment type="caution">
    <text evidence="2">The sequence shown here is derived from an EMBL/GenBank/DDBJ whole genome shotgun (WGS) entry which is preliminary data.</text>
</comment>
<sequence length="94" mass="10753">MSGRLLQRDAKYGSVPGQRHDVNMRPKEECSLRKDDLWVCIAPLDKMLLYPLFNLVVPGRLLERTYRETEEYQGSDDSNRKQAKVLGSVRNGGS</sequence>
<evidence type="ECO:0000256" key="1">
    <source>
        <dbReference type="SAM" id="MobiDB-lite"/>
    </source>
</evidence>
<feature type="region of interest" description="Disordered" evidence="1">
    <location>
        <begin position="70"/>
        <end position="94"/>
    </location>
</feature>
<organism evidence="2 3">
    <name type="scientific">Coniophora puteana (strain RWD-64-598)</name>
    <name type="common">Brown rot fungus</name>
    <dbReference type="NCBI Taxonomy" id="741705"/>
    <lineage>
        <taxon>Eukaryota</taxon>
        <taxon>Fungi</taxon>
        <taxon>Dikarya</taxon>
        <taxon>Basidiomycota</taxon>
        <taxon>Agaricomycotina</taxon>
        <taxon>Agaricomycetes</taxon>
        <taxon>Agaricomycetidae</taxon>
        <taxon>Boletales</taxon>
        <taxon>Coniophorineae</taxon>
        <taxon>Coniophoraceae</taxon>
        <taxon>Coniophora</taxon>
    </lineage>
</organism>